<accession>A0A1I8AMM1</accession>
<organism evidence="2 3">
    <name type="scientific">Steinernema glaseri</name>
    <dbReference type="NCBI Taxonomy" id="37863"/>
    <lineage>
        <taxon>Eukaryota</taxon>
        <taxon>Metazoa</taxon>
        <taxon>Ecdysozoa</taxon>
        <taxon>Nematoda</taxon>
        <taxon>Chromadorea</taxon>
        <taxon>Rhabditida</taxon>
        <taxon>Tylenchina</taxon>
        <taxon>Panagrolaimomorpha</taxon>
        <taxon>Strongyloidoidea</taxon>
        <taxon>Steinernematidae</taxon>
        <taxon>Steinernema</taxon>
    </lineage>
</organism>
<dbReference type="WBParaSite" id="L893_g7173.t1">
    <property type="protein sequence ID" value="L893_g7173.t1"/>
    <property type="gene ID" value="L893_g7173"/>
</dbReference>
<keyword evidence="2" id="KW-1185">Reference proteome</keyword>
<protein>
    <submittedName>
        <fullName evidence="3">Aminopeptidase N</fullName>
    </submittedName>
</protein>
<dbReference type="Proteomes" id="UP000095287">
    <property type="component" value="Unplaced"/>
</dbReference>
<evidence type="ECO:0000313" key="2">
    <source>
        <dbReference type="Proteomes" id="UP000095287"/>
    </source>
</evidence>
<proteinExistence type="predicted"/>
<name>A0A1I8AMM1_9BILA</name>
<sequence>VATDILRVELDDGYQLLYIPGEVDALHLFANHSELYWWVLHNTNAAQNRARFMTHFALADRGEKASAVGLEHLIDVLFNNWGGNGHDALNQSNATVHGDGFTHLRDAARQRMIDDANFSLRSNADLRKQLWIGYLKAFGTFASAMAAVD</sequence>
<dbReference type="Pfam" id="PF20178">
    <property type="entry name" value="ToxA_N"/>
    <property type="match status" value="1"/>
</dbReference>
<feature type="domain" description="Dermonecrotic toxin N-terminal" evidence="1">
    <location>
        <begin position="2"/>
        <end position="58"/>
    </location>
</feature>
<evidence type="ECO:0000259" key="1">
    <source>
        <dbReference type="Pfam" id="PF20178"/>
    </source>
</evidence>
<reference evidence="3" key="1">
    <citation type="submission" date="2016-11" db="UniProtKB">
        <authorList>
            <consortium name="WormBaseParasite"/>
        </authorList>
    </citation>
    <scope>IDENTIFICATION</scope>
</reference>
<dbReference type="InterPro" id="IPR046673">
    <property type="entry name" value="ToxA_N"/>
</dbReference>
<evidence type="ECO:0000313" key="3">
    <source>
        <dbReference type="WBParaSite" id="L893_g7173.t1"/>
    </source>
</evidence>
<dbReference type="AlphaFoldDB" id="A0A1I8AMM1"/>